<evidence type="ECO:0000313" key="2">
    <source>
        <dbReference type="Proteomes" id="UP001296776"/>
    </source>
</evidence>
<reference evidence="1" key="2">
    <citation type="journal article" date="2020" name="Microorganisms">
        <title>Osmotic Adaptation and Compatible Solute Biosynthesis of Phototrophic Bacteria as Revealed from Genome Analyses.</title>
        <authorList>
            <person name="Imhoff J.F."/>
            <person name="Rahn T."/>
            <person name="Kunzel S."/>
            <person name="Keller A."/>
            <person name="Neulinger S.C."/>
        </authorList>
    </citation>
    <scope>NUCLEOTIDE SEQUENCE</scope>
    <source>
        <strain evidence="1">DSM 11080</strain>
    </source>
</reference>
<dbReference type="InterPro" id="IPR016181">
    <property type="entry name" value="Acyl_CoA_acyltransferase"/>
</dbReference>
<dbReference type="Gene3D" id="3.40.630.30">
    <property type="match status" value="1"/>
</dbReference>
<organism evidence="1 2">
    <name type="scientific">Halochromatium glycolicum</name>
    <dbReference type="NCBI Taxonomy" id="85075"/>
    <lineage>
        <taxon>Bacteria</taxon>
        <taxon>Pseudomonadati</taxon>
        <taxon>Pseudomonadota</taxon>
        <taxon>Gammaproteobacteria</taxon>
        <taxon>Chromatiales</taxon>
        <taxon>Chromatiaceae</taxon>
        <taxon>Halochromatium</taxon>
    </lineage>
</organism>
<dbReference type="EMBL" id="NRSJ01000068">
    <property type="protein sequence ID" value="MBK1707172.1"/>
    <property type="molecule type" value="Genomic_DNA"/>
</dbReference>
<dbReference type="RefSeq" id="WP_200348650.1">
    <property type="nucleotide sequence ID" value="NZ_NRSJ01000068.1"/>
</dbReference>
<dbReference type="AlphaFoldDB" id="A0AAJ0UAS8"/>
<protein>
    <submittedName>
        <fullName evidence="1">Uncharacterized protein</fullName>
    </submittedName>
</protein>
<dbReference type="SUPFAM" id="SSF55729">
    <property type="entry name" value="Acyl-CoA N-acyltransferases (Nat)"/>
    <property type="match status" value="1"/>
</dbReference>
<gene>
    <name evidence="1" type="ORF">CKO40_22205</name>
</gene>
<accession>A0AAJ0UAS8</accession>
<dbReference type="Proteomes" id="UP001296776">
    <property type="component" value="Unassembled WGS sequence"/>
</dbReference>
<name>A0AAJ0UAS8_9GAMM</name>
<proteinExistence type="predicted"/>
<sequence length="232" mass="26681">MPKIIKTLRAHSQALGWLNGLLYLVAIALSRISGDRARLIKYDLVVQPIRTEPLLPPHRGPRIRVYEATPEDALLRAVPYRDEAVLQDRFSRGGRCLVAQLNDDLAGFLWFSHGDYLEDEVRCLFRPEPAETSVWDYDVYVADRYRLSPVFLKLWQEANSRLHAEGFRESFSRISAFNPSSHGSHARLGAKTIGWATFVVIGSLQIMWASRTPFLHLSFNERRRPVLRLRAR</sequence>
<evidence type="ECO:0000313" key="1">
    <source>
        <dbReference type="EMBL" id="MBK1707172.1"/>
    </source>
</evidence>
<keyword evidence="2" id="KW-1185">Reference proteome</keyword>
<reference evidence="1" key="1">
    <citation type="submission" date="2017-08" db="EMBL/GenBank/DDBJ databases">
        <authorList>
            <person name="Imhoff J.F."/>
            <person name="Rahn T."/>
            <person name="Kuenzel S."/>
            <person name="Neulinger S.C."/>
        </authorList>
    </citation>
    <scope>NUCLEOTIDE SEQUENCE</scope>
    <source>
        <strain evidence="1">DSM 11080</strain>
    </source>
</reference>
<comment type="caution">
    <text evidence="1">The sequence shown here is derived from an EMBL/GenBank/DDBJ whole genome shotgun (WGS) entry which is preliminary data.</text>
</comment>